<protein>
    <recommendedName>
        <fullName evidence="9">Innexin</fullName>
    </recommendedName>
</protein>
<proteinExistence type="inferred from homology"/>
<dbReference type="PANTHER" id="PTHR11893:SF36">
    <property type="entry name" value="INNEXIN-5"/>
    <property type="match status" value="1"/>
</dbReference>
<evidence type="ECO:0000256" key="9">
    <source>
        <dbReference type="RuleBase" id="RU010713"/>
    </source>
</evidence>
<feature type="region of interest" description="Disordered" evidence="10">
    <location>
        <begin position="474"/>
        <end position="494"/>
    </location>
</feature>
<reference evidence="11 12" key="1">
    <citation type="journal article" date="2022" name="Front. Cell. Infect. Microbiol.">
        <title>The Genomes of Two Strains of Taenia crassiceps the Animal Model for the Study of Human Cysticercosis.</title>
        <authorList>
            <person name="Bobes R.J."/>
            <person name="Estrada K."/>
            <person name="Rios-Valencia D.G."/>
            <person name="Calderon-Gallegos A."/>
            <person name="de la Torre P."/>
            <person name="Carrero J.C."/>
            <person name="Sanchez-Flores A."/>
            <person name="Laclette J.P."/>
        </authorList>
    </citation>
    <scope>NUCLEOTIDE SEQUENCE [LARGE SCALE GENOMIC DNA]</scope>
    <source>
        <strain evidence="11">WFUcys</strain>
    </source>
</reference>
<accession>A0ABR4QC97</accession>
<dbReference type="PROSITE" id="PS51013">
    <property type="entry name" value="PANNEXIN"/>
    <property type="match status" value="1"/>
</dbReference>
<comment type="subcellular location">
    <subcellularLocation>
        <location evidence="1 9">Cell membrane</location>
        <topology evidence="1 9">Multi-pass membrane protein</topology>
    </subcellularLocation>
</comment>
<keyword evidence="3" id="KW-1003">Cell membrane</keyword>
<evidence type="ECO:0000256" key="6">
    <source>
        <dbReference type="ARBA" id="ARBA00023065"/>
    </source>
</evidence>
<keyword evidence="5 9" id="KW-1133">Transmembrane helix</keyword>
<dbReference type="InterPro" id="IPR000990">
    <property type="entry name" value="Innexin"/>
</dbReference>
<sequence>MKISLGEGLQDSFSRRHGSKGNEFSTLEDFGDRLNSFYTTVILLILVSITMTNVYFLRPISCTAPSAPSGGFGAYAESVCWVQGTIGLKRDDKLPTNETEWNELRQRADISFYQWVPFCLSIQAILFYIPHLIWQALSVFTLGDNLNYLIMCAQAATTSDDLATRSKLVHICAHHLHLLSRQHTDTRHSKLARFQHKVLDSTQCASLCVFGKRLGNRTAVLYLFVKCLYIANCLAQLFIVMRFLGPDSTSQSCLLAFSKRLFTFASRRQEWGGSDLFPLQTLCPIHIPNLGVRAQLYTAICALPVNMLNEKIYLFLWVWILAALMVSTITAGLWMLRLLSRSWGEAFLRSFLKTSLLASSSHPVADGQEDANLLPTANLGGEQLKAFLTRAVGCDGNFLIRMLRLNAGDVVAGEILVAWWQLFHGADEENQFQLSIYARIELSTQSCSACNKQCIKWRLSTLQASGRDECAKPLNAQPSVNAHPPRSDGRNHAADSRQLLTATDSSEREPPTGAGAHHSSHLPLVAIRAALLAVSFTCHGLRCINVGINSTPATAMQLYNLTTQLPEVEMESQLTRFVCIQSRVVKQPLGR</sequence>
<keyword evidence="12" id="KW-1185">Reference proteome</keyword>
<evidence type="ECO:0000256" key="8">
    <source>
        <dbReference type="ARBA" id="ARBA00023303"/>
    </source>
</evidence>
<dbReference type="Pfam" id="PF00876">
    <property type="entry name" value="Innexin"/>
    <property type="match status" value="1"/>
</dbReference>
<comment type="caution">
    <text evidence="9">Lacks conserved residue(s) required for the propagation of feature annotation.</text>
</comment>
<evidence type="ECO:0000256" key="2">
    <source>
        <dbReference type="ARBA" id="ARBA00022448"/>
    </source>
</evidence>
<keyword evidence="6 9" id="KW-0406">Ion transport</keyword>
<evidence type="ECO:0000256" key="4">
    <source>
        <dbReference type="ARBA" id="ARBA00022692"/>
    </source>
</evidence>
<gene>
    <name evidence="9" type="primary">inx</name>
    <name evidence="11" type="ORF">TcWFU_001181</name>
</gene>
<organism evidence="11 12">
    <name type="scientific">Taenia crassiceps</name>
    <dbReference type="NCBI Taxonomy" id="6207"/>
    <lineage>
        <taxon>Eukaryota</taxon>
        <taxon>Metazoa</taxon>
        <taxon>Spiralia</taxon>
        <taxon>Lophotrochozoa</taxon>
        <taxon>Platyhelminthes</taxon>
        <taxon>Cestoda</taxon>
        <taxon>Eucestoda</taxon>
        <taxon>Cyclophyllidea</taxon>
        <taxon>Taeniidae</taxon>
        <taxon>Taenia</taxon>
    </lineage>
</organism>
<evidence type="ECO:0000313" key="12">
    <source>
        <dbReference type="Proteomes" id="UP001651158"/>
    </source>
</evidence>
<evidence type="ECO:0000256" key="10">
    <source>
        <dbReference type="SAM" id="MobiDB-lite"/>
    </source>
</evidence>
<evidence type="ECO:0000256" key="1">
    <source>
        <dbReference type="ARBA" id="ARBA00004651"/>
    </source>
</evidence>
<feature type="compositionally biased region" description="Basic and acidic residues" evidence="10">
    <location>
        <begin position="485"/>
        <end position="494"/>
    </location>
</feature>
<evidence type="ECO:0000256" key="7">
    <source>
        <dbReference type="ARBA" id="ARBA00023136"/>
    </source>
</evidence>
<keyword evidence="7 9" id="KW-0472">Membrane</keyword>
<comment type="caution">
    <text evidence="11">The sequence shown here is derived from an EMBL/GenBank/DDBJ whole genome shotgun (WGS) entry which is preliminary data.</text>
</comment>
<dbReference type="PRINTS" id="PR01262">
    <property type="entry name" value="INNEXIN"/>
</dbReference>
<feature type="transmembrane region" description="Helical" evidence="9">
    <location>
        <begin position="37"/>
        <end position="57"/>
    </location>
</feature>
<dbReference type="Proteomes" id="UP001651158">
    <property type="component" value="Unassembled WGS sequence"/>
</dbReference>
<keyword evidence="4 9" id="KW-0812">Transmembrane</keyword>
<feature type="transmembrane region" description="Helical" evidence="9">
    <location>
        <begin position="312"/>
        <end position="336"/>
    </location>
</feature>
<evidence type="ECO:0000313" key="11">
    <source>
        <dbReference type="EMBL" id="KAL5107324.1"/>
    </source>
</evidence>
<feature type="transmembrane region" description="Helical" evidence="9">
    <location>
        <begin position="220"/>
        <end position="244"/>
    </location>
</feature>
<dbReference type="PANTHER" id="PTHR11893">
    <property type="entry name" value="INNEXIN"/>
    <property type="match status" value="1"/>
</dbReference>
<keyword evidence="2 9" id="KW-0813">Transport</keyword>
<dbReference type="EMBL" id="JAKROA010000004">
    <property type="protein sequence ID" value="KAL5107324.1"/>
    <property type="molecule type" value="Genomic_DNA"/>
</dbReference>
<comment type="function">
    <text evidence="9">Structural component of the gap junctions.</text>
</comment>
<evidence type="ECO:0000256" key="3">
    <source>
        <dbReference type="ARBA" id="ARBA00022475"/>
    </source>
</evidence>
<name>A0ABR4QC97_9CEST</name>
<evidence type="ECO:0000256" key="5">
    <source>
        <dbReference type="ARBA" id="ARBA00022989"/>
    </source>
</evidence>
<keyword evidence="8 9" id="KW-0407">Ion channel</keyword>
<comment type="similarity">
    <text evidence="9">Belongs to the pannexin family.</text>
</comment>